<dbReference type="HOGENOM" id="CLU_2042652_0_0_1"/>
<evidence type="ECO:0000313" key="2">
    <source>
        <dbReference type="Proteomes" id="UP000006643"/>
    </source>
</evidence>
<dbReference type="RefSeq" id="XP_002898756.1">
    <property type="nucleotide sequence ID" value="XM_002898710.1"/>
</dbReference>
<reference evidence="2" key="1">
    <citation type="journal article" date="2009" name="Nature">
        <title>Genome sequence and analysis of the Irish potato famine pathogen Phytophthora infestans.</title>
        <authorList>
            <consortium name="The Broad Institute Genome Sequencing Platform"/>
            <person name="Haas B.J."/>
            <person name="Kamoun S."/>
            <person name="Zody M.C."/>
            <person name="Jiang R.H."/>
            <person name="Handsaker R.E."/>
            <person name="Cano L.M."/>
            <person name="Grabherr M."/>
            <person name="Kodira C.D."/>
            <person name="Raffaele S."/>
            <person name="Torto-Alalibo T."/>
            <person name="Bozkurt T.O."/>
            <person name="Ah-Fong A.M."/>
            <person name="Alvarado L."/>
            <person name="Anderson V.L."/>
            <person name="Armstrong M.R."/>
            <person name="Avrova A."/>
            <person name="Baxter L."/>
            <person name="Beynon J."/>
            <person name="Boevink P.C."/>
            <person name="Bollmann S.R."/>
            <person name="Bos J.I."/>
            <person name="Bulone V."/>
            <person name="Cai G."/>
            <person name="Cakir C."/>
            <person name="Carrington J.C."/>
            <person name="Chawner M."/>
            <person name="Conti L."/>
            <person name="Costanzo S."/>
            <person name="Ewan R."/>
            <person name="Fahlgren N."/>
            <person name="Fischbach M.A."/>
            <person name="Fugelstad J."/>
            <person name="Gilroy E.M."/>
            <person name="Gnerre S."/>
            <person name="Green P.J."/>
            <person name="Grenville-Briggs L.J."/>
            <person name="Griffith J."/>
            <person name="Grunwald N.J."/>
            <person name="Horn K."/>
            <person name="Horner N.R."/>
            <person name="Hu C.H."/>
            <person name="Huitema E."/>
            <person name="Jeong D.H."/>
            <person name="Jones A.M."/>
            <person name="Jones J.D."/>
            <person name="Jones R.W."/>
            <person name="Karlsson E.K."/>
            <person name="Kunjeti S.G."/>
            <person name="Lamour K."/>
            <person name="Liu Z."/>
            <person name="Ma L."/>
            <person name="Maclean D."/>
            <person name="Chibucos M.C."/>
            <person name="McDonald H."/>
            <person name="McWalters J."/>
            <person name="Meijer H.J."/>
            <person name="Morgan W."/>
            <person name="Morris P.F."/>
            <person name="Munro C.A."/>
            <person name="O'Neill K."/>
            <person name="Ospina-Giraldo M."/>
            <person name="Pinzon A."/>
            <person name="Pritchard L."/>
            <person name="Ramsahoye B."/>
            <person name="Ren Q."/>
            <person name="Restrepo S."/>
            <person name="Roy S."/>
            <person name="Sadanandom A."/>
            <person name="Savidor A."/>
            <person name="Schornack S."/>
            <person name="Schwartz D.C."/>
            <person name="Schumann U.D."/>
            <person name="Schwessinger B."/>
            <person name="Seyer L."/>
            <person name="Sharpe T."/>
            <person name="Silvar C."/>
            <person name="Song J."/>
            <person name="Studholme D.J."/>
            <person name="Sykes S."/>
            <person name="Thines M."/>
            <person name="van de Vondervoort P.J."/>
            <person name="Phuntumart V."/>
            <person name="Wawra S."/>
            <person name="Weide R."/>
            <person name="Win J."/>
            <person name="Young C."/>
            <person name="Zhou S."/>
            <person name="Fry W."/>
            <person name="Meyers B.C."/>
            <person name="van West P."/>
            <person name="Ristaino J."/>
            <person name="Govers F."/>
            <person name="Birch P.R."/>
            <person name="Whisson S.C."/>
            <person name="Judelson H.S."/>
            <person name="Nusbaum C."/>
        </authorList>
    </citation>
    <scope>NUCLEOTIDE SEQUENCE [LARGE SCALE GENOMIC DNA]</scope>
    <source>
        <strain evidence="2">T30-4</strain>
    </source>
</reference>
<dbReference type="OrthoDB" id="79099at2759"/>
<evidence type="ECO:0000313" key="1">
    <source>
        <dbReference type="EMBL" id="EEY62881.1"/>
    </source>
</evidence>
<accession>D0NQE9</accession>
<gene>
    <name evidence="1" type="ORF">PITG_15314</name>
</gene>
<proteinExistence type="predicted"/>
<dbReference type="GeneID" id="9479284"/>
<organism evidence="1 2">
    <name type="scientific">Phytophthora infestans (strain T30-4)</name>
    <name type="common">Potato late blight agent</name>
    <dbReference type="NCBI Taxonomy" id="403677"/>
    <lineage>
        <taxon>Eukaryota</taxon>
        <taxon>Sar</taxon>
        <taxon>Stramenopiles</taxon>
        <taxon>Oomycota</taxon>
        <taxon>Peronosporomycetes</taxon>
        <taxon>Peronosporales</taxon>
        <taxon>Peronosporaceae</taxon>
        <taxon>Phytophthora</taxon>
    </lineage>
</organism>
<dbReference type="Proteomes" id="UP000006643">
    <property type="component" value="Unassembled WGS sequence"/>
</dbReference>
<dbReference type="KEGG" id="pif:PITG_15314"/>
<evidence type="ECO:0008006" key="3">
    <source>
        <dbReference type="Google" id="ProtNLM"/>
    </source>
</evidence>
<protein>
    <recommendedName>
        <fullName evidence="3">DDE Tnp4 domain-containing protein</fullName>
    </recommendedName>
</protein>
<name>D0NQE9_PHYIT</name>
<dbReference type="AlphaFoldDB" id="D0NQE9"/>
<dbReference type="InParanoid" id="D0NQE9"/>
<sequence>MIAQRVQANYGFLNCVRLTDGTLFSLSSKPRHYVEDYYIRSIVVGWPGSIHDNRVWMNSPMLAKARIKNEHCIRLLKMRFHYLRKTRFKLNKAHEALNSPLPGDAKGDERQDQLLAYFLEM</sequence>
<keyword evidence="2" id="KW-1185">Reference proteome</keyword>
<dbReference type="EMBL" id="DS028152">
    <property type="protein sequence ID" value="EEY62881.1"/>
    <property type="molecule type" value="Genomic_DNA"/>
</dbReference>
<dbReference type="VEuPathDB" id="FungiDB:PITG_15314"/>